<feature type="region of interest" description="Disordered" evidence="1">
    <location>
        <begin position="572"/>
        <end position="592"/>
    </location>
</feature>
<evidence type="ECO:0000313" key="3">
    <source>
        <dbReference type="EMBL" id="CEM08970.1"/>
    </source>
</evidence>
<feature type="compositionally biased region" description="Basic and acidic residues" evidence="1">
    <location>
        <begin position="202"/>
        <end position="220"/>
    </location>
</feature>
<sequence>MERQRSPAEAESGALLLMRHGSLVSSRRSSKKVSIMEDENILHMVEKLKLEVNQEPPVLCDPSQKSPEFFLENAGSPSESPRKAPEQAADESDNESSAMDRTGSTSSLMNPDRSPKMGSGIRLQFQREVSNTSNSAMDTSLSTLSIDMRGLTFTPDGVDCDDVDPGLGKIRQGLLLAARGRRKVLFFVEELWGNPLQKKTKAQPEAEERDIGRLAKRDSDAAGTAGGRGGGHVRTELKDESEGEYLHASLRQTLLPQIALTRNQLLASHPVVDFISIKKWDLFARRSNTVIQGLTALMVSDFIFSGNPDSRRNVVALGGVWVQGPLVWAVALTLLGLVVWRCSVQIRGQCTADFVGPFRLPFSLCVPFHLSIPMNRIRIAGVVLVLTEAGIELSHGHIGEGQHLETISVKRALNPEAIEATLTGILIWIASSDAFIATKGAQRVMFIISSLAKEFVFFFPILLFVVIGFAQVMTEMEKDRDSEGFGNMASSVITLTAFLCNAWEPDWQYTQTVSQVFFLLFVLLAVIVLTSAVSASFTAVAGSISEEMENLVHLSRLQKSCNLRPGRLERYESEESGEVPWPSESESSKGGNAAANNRLSLNYQVISALVTLDKQRGQVLLGTTKITRIVSL</sequence>
<feature type="compositionally biased region" description="Polar residues" evidence="1">
    <location>
        <begin position="95"/>
        <end position="109"/>
    </location>
</feature>
<protein>
    <recommendedName>
        <fullName evidence="4">Ion transport domain-containing protein</fullName>
    </recommendedName>
</protein>
<feature type="region of interest" description="Disordered" evidence="1">
    <location>
        <begin position="198"/>
        <end position="237"/>
    </location>
</feature>
<dbReference type="EMBL" id="CDMZ01000198">
    <property type="protein sequence ID" value="CEM08970.1"/>
    <property type="molecule type" value="Genomic_DNA"/>
</dbReference>
<gene>
    <name evidence="3" type="ORF">Cvel_2964</name>
</gene>
<keyword evidence="2" id="KW-0812">Transmembrane</keyword>
<feature type="transmembrane region" description="Helical" evidence="2">
    <location>
        <begin position="516"/>
        <end position="541"/>
    </location>
</feature>
<keyword evidence="2" id="KW-1133">Transmembrane helix</keyword>
<organism evidence="3">
    <name type="scientific">Chromera velia CCMP2878</name>
    <dbReference type="NCBI Taxonomy" id="1169474"/>
    <lineage>
        <taxon>Eukaryota</taxon>
        <taxon>Sar</taxon>
        <taxon>Alveolata</taxon>
        <taxon>Colpodellida</taxon>
        <taxon>Chromeraceae</taxon>
        <taxon>Chromera</taxon>
    </lineage>
</organism>
<evidence type="ECO:0000256" key="2">
    <source>
        <dbReference type="SAM" id="Phobius"/>
    </source>
</evidence>
<proteinExistence type="predicted"/>
<accession>A0A0G4F9M3</accession>
<feature type="region of interest" description="Disordered" evidence="1">
    <location>
        <begin position="56"/>
        <end position="118"/>
    </location>
</feature>
<dbReference type="PhylomeDB" id="A0A0G4F9M3"/>
<feature type="transmembrane region" description="Helical" evidence="2">
    <location>
        <begin position="455"/>
        <end position="473"/>
    </location>
</feature>
<feature type="transmembrane region" description="Helical" evidence="2">
    <location>
        <begin position="485"/>
        <end position="504"/>
    </location>
</feature>
<keyword evidence="2" id="KW-0472">Membrane</keyword>
<evidence type="ECO:0000256" key="1">
    <source>
        <dbReference type="SAM" id="MobiDB-lite"/>
    </source>
</evidence>
<evidence type="ECO:0008006" key="4">
    <source>
        <dbReference type="Google" id="ProtNLM"/>
    </source>
</evidence>
<dbReference type="AlphaFoldDB" id="A0A0G4F9M3"/>
<name>A0A0G4F9M3_9ALVE</name>
<feature type="transmembrane region" description="Helical" evidence="2">
    <location>
        <begin position="320"/>
        <end position="340"/>
    </location>
</feature>
<reference evidence="3" key="1">
    <citation type="submission" date="2014-11" db="EMBL/GenBank/DDBJ databases">
        <authorList>
            <person name="Otto D Thomas"/>
            <person name="Naeem Raeece"/>
        </authorList>
    </citation>
    <scope>NUCLEOTIDE SEQUENCE</scope>
</reference>
<dbReference type="VEuPathDB" id="CryptoDB:Cvel_2964"/>